<evidence type="ECO:0000313" key="1">
    <source>
        <dbReference type="EMBL" id="MBX45996.1"/>
    </source>
</evidence>
<organism evidence="1">
    <name type="scientific">Rhizophora mucronata</name>
    <name type="common">Asiatic mangrove</name>
    <dbReference type="NCBI Taxonomy" id="61149"/>
    <lineage>
        <taxon>Eukaryota</taxon>
        <taxon>Viridiplantae</taxon>
        <taxon>Streptophyta</taxon>
        <taxon>Embryophyta</taxon>
        <taxon>Tracheophyta</taxon>
        <taxon>Spermatophyta</taxon>
        <taxon>Magnoliopsida</taxon>
        <taxon>eudicotyledons</taxon>
        <taxon>Gunneridae</taxon>
        <taxon>Pentapetalae</taxon>
        <taxon>rosids</taxon>
        <taxon>fabids</taxon>
        <taxon>Malpighiales</taxon>
        <taxon>Rhizophoraceae</taxon>
        <taxon>Rhizophora</taxon>
    </lineage>
</organism>
<dbReference type="AlphaFoldDB" id="A0A2P2NU15"/>
<proteinExistence type="predicted"/>
<sequence length="43" mass="5043">MPLEKHLLFAVTCFIALQLQLLSELWIYICNLASDNEHSWPKL</sequence>
<name>A0A2P2NU15_RHIMU</name>
<protein>
    <submittedName>
        <fullName evidence="1">Uncharacterized protein</fullName>
    </submittedName>
</protein>
<reference evidence="1" key="1">
    <citation type="submission" date="2018-02" db="EMBL/GenBank/DDBJ databases">
        <title>Rhizophora mucronata_Transcriptome.</title>
        <authorList>
            <person name="Meera S.P."/>
            <person name="Sreeshan A."/>
            <person name="Augustine A."/>
        </authorList>
    </citation>
    <scope>NUCLEOTIDE SEQUENCE</scope>
    <source>
        <tissue evidence="1">Leaf</tissue>
    </source>
</reference>
<dbReference type="EMBL" id="GGEC01065512">
    <property type="protein sequence ID" value="MBX45996.1"/>
    <property type="molecule type" value="Transcribed_RNA"/>
</dbReference>
<accession>A0A2P2NU15</accession>